<keyword evidence="2" id="KW-0732">Signal</keyword>
<proteinExistence type="inferred from homology"/>
<evidence type="ECO:0000313" key="4">
    <source>
        <dbReference type="EMBL" id="SCE65716.1"/>
    </source>
</evidence>
<evidence type="ECO:0000256" key="1">
    <source>
        <dbReference type="ARBA" id="ARBA00008814"/>
    </source>
</evidence>
<protein>
    <submittedName>
        <fullName evidence="4">Iron complex transport system substrate-binding protein</fullName>
    </submittedName>
</protein>
<dbReference type="PROSITE" id="PS50983">
    <property type="entry name" value="FE_B12_PBP"/>
    <property type="match status" value="1"/>
</dbReference>
<dbReference type="InterPro" id="IPR050902">
    <property type="entry name" value="ABC_Transporter_SBP"/>
</dbReference>
<dbReference type="Gene3D" id="3.40.50.1980">
    <property type="entry name" value="Nitrogenase molybdenum iron protein domain"/>
    <property type="match status" value="2"/>
</dbReference>
<dbReference type="Proteomes" id="UP000198242">
    <property type="component" value="Chromosome I"/>
</dbReference>
<dbReference type="AlphaFoldDB" id="A0A1C4U226"/>
<dbReference type="SUPFAM" id="SSF53807">
    <property type="entry name" value="Helical backbone' metal receptor"/>
    <property type="match status" value="1"/>
</dbReference>
<dbReference type="InterPro" id="IPR002491">
    <property type="entry name" value="ABC_transptr_periplasmic_BD"/>
</dbReference>
<feature type="domain" description="Fe/B12 periplasmic-binding" evidence="3">
    <location>
        <begin position="58"/>
        <end position="312"/>
    </location>
</feature>
<reference evidence="5" key="1">
    <citation type="submission" date="2016-06" db="EMBL/GenBank/DDBJ databases">
        <authorList>
            <person name="Varghese N."/>
            <person name="Submissions Spin"/>
        </authorList>
    </citation>
    <scope>NUCLEOTIDE SEQUENCE [LARGE SCALE GENOMIC DNA]</scope>
    <source>
        <strain evidence="5">DSM 43909</strain>
    </source>
</reference>
<dbReference type="PANTHER" id="PTHR30535">
    <property type="entry name" value="VITAMIN B12-BINDING PROTEIN"/>
    <property type="match status" value="1"/>
</dbReference>
<name>A0A1C4U226_MICVI</name>
<organism evidence="4 5">
    <name type="scientific">Micromonospora viridifaciens</name>
    <dbReference type="NCBI Taxonomy" id="1881"/>
    <lineage>
        <taxon>Bacteria</taxon>
        <taxon>Bacillati</taxon>
        <taxon>Actinomycetota</taxon>
        <taxon>Actinomycetes</taxon>
        <taxon>Micromonosporales</taxon>
        <taxon>Micromonosporaceae</taxon>
        <taxon>Micromonospora</taxon>
    </lineage>
</organism>
<dbReference type="PROSITE" id="PS51257">
    <property type="entry name" value="PROKAR_LIPOPROTEIN"/>
    <property type="match status" value="1"/>
</dbReference>
<dbReference type="RefSeq" id="WP_089004451.1">
    <property type="nucleotide sequence ID" value="NZ_LT607411.1"/>
</dbReference>
<evidence type="ECO:0000256" key="2">
    <source>
        <dbReference type="SAM" id="SignalP"/>
    </source>
</evidence>
<feature type="signal peptide" evidence="2">
    <location>
        <begin position="1"/>
        <end position="26"/>
    </location>
</feature>
<dbReference type="GO" id="GO:0071281">
    <property type="term" value="P:cellular response to iron ion"/>
    <property type="evidence" value="ECO:0007669"/>
    <property type="project" value="TreeGrafter"/>
</dbReference>
<accession>A0A1C4U226</accession>
<dbReference type="Pfam" id="PF01497">
    <property type="entry name" value="Peripla_BP_2"/>
    <property type="match status" value="1"/>
</dbReference>
<dbReference type="CDD" id="cd01143">
    <property type="entry name" value="YvrC"/>
    <property type="match status" value="1"/>
</dbReference>
<sequence>MSRRTPRLLAAALVAGALLLGGCAEQTSPDTTPPASRSAGASFPVTVGKLTLEKRPEKIVSLSPTATEMLFAIGAGKQVTAVDDQSNYPPEAPKSDLSGFQPNAEAIAGRSPDLVVLANDMNKIVDQLTALKIPVLLAPAAATLEDTYQQITDLGALTGHPGEAADLTRKMKDDIAALTKDLPQRPEKLTYFHELGPELYTATSKTFVGSVYALAGLENVADPSDANGSNGGYPQVSQEVVLKADPDFIFLADVKQAKQNAATVKARSGWAGLTAVKEGRVVELDDDIASRWGPRVVDLLRAIVDATAKVPA</sequence>
<dbReference type="OrthoDB" id="6495095at2"/>
<evidence type="ECO:0000313" key="5">
    <source>
        <dbReference type="Proteomes" id="UP000198242"/>
    </source>
</evidence>
<feature type="chain" id="PRO_5008704373" evidence="2">
    <location>
        <begin position="27"/>
        <end position="312"/>
    </location>
</feature>
<gene>
    <name evidence="4" type="ORF">GA0074695_0082</name>
</gene>
<evidence type="ECO:0000259" key="3">
    <source>
        <dbReference type="PROSITE" id="PS50983"/>
    </source>
</evidence>
<dbReference type="EMBL" id="LT607411">
    <property type="protein sequence ID" value="SCE65716.1"/>
    <property type="molecule type" value="Genomic_DNA"/>
</dbReference>
<comment type="similarity">
    <text evidence="1">Belongs to the bacterial solute-binding protein 8 family.</text>
</comment>
<dbReference type="PANTHER" id="PTHR30535:SF34">
    <property type="entry name" value="MOLYBDATE-BINDING PROTEIN MOLA"/>
    <property type="match status" value="1"/>
</dbReference>
<keyword evidence="5" id="KW-1185">Reference proteome</keyword>